<feature type="transmembrane region" description="Helical" evidence="1">
    <location>
        <begin position="312"/>
        <end position="334"/>
    </location>
</feature>
<dbReference type="RefSeq" id="WP_259540035.1">
    <property type="nucleotide sequence ID" value="NZ_JANLCJ010000005.1"/>
</dbReference>
<feature type="transmembrane region" description="Helical" evidence="1">
    <location>
        <begin position="279"/>
        <end position="300"/>
    </location>
</feature>
<evidence type="ECO:0000313" key="2">
    <source>
        <dbReference type="EMBL" id="MCS5735127.1"/>
    </source>
</evidence>
<feature type="transmembrane region" description="Helical" evidence="1">
    <location>
        <begin position="346"/>
        <end position="365"/>
    </location>
</feature>
<dbReference type="PANTHER" id="PTHR36840:SF1">
    <property type="entry name" value="BLL5714 PROTEIN"/>
    <property type="match status" value="1"/>
</dbReference>
<reference evidence="2" key="1">
    <citation type="submission" date="2022-08" db="EMBL/GenBank/DDBJ databases">
        <authorList>
            <person name="Deng Y."/>
            <person name="Han X.-F."/>
            <person name="Zhang Y.-Q."/>
        </authorList>
    </citation>
    <scope>NUCLEOTIDE SEQUENCE</scope>
    <source>
        <strain evidence="2">CPCC 203386</strain>
    </source>
</reference>
<dbReference type="EMBL" id="JANLCJ010000005">
    <property type="protein sequence ID" value="MCS5735127.1"/>
    <property type="molecule type" value="Genomic_DNA"/>
</dbReference>
<protein>
    <submittedName>
        <fullName evidence="2">Low temperature requirement protein A</fullName>
    </submittedName>
</protein>
<dbReference type="PANTHER" id="PTHR36840">
    <property type="entry name" value="BLL5714 PROTEIN"/>
    <property type="match status" value="1"/>
</dbReference>
<feature type="transmembrane region" description="Helical" evidence="1">
    <location>
        <begin position="23"/>
        <end position="45"/>
    </location>
</feature>
<feature type="transmembrane region" description="Helical" evidence="1">
    <location>
        <begin position="213"/>
        <end position="232"/>
    </location>
</feature>
<keyword evidence="1" id="KW-0472">Membrane</keyword>
<keyword evidence="1" id="KW-0812">Transmembrane</keyword>
<gene>
    <name evidence="2" type="ORF">N1032_15380</name>
</gene>
<feature type="transmembrane region" description="Helical" evidence="1">
    <location>
        <begin position="85"/>
        <end position="107"/>
    </location>
</feature>
<proteinExistence type="predicted"/>
<feature type="transmembrane region" description="Helical" evidence="1">
    <location>
        <begin position="377"/>
        <end position="395"/>
    </location>
</feature>
<feature type="transmembrane region" description="Helical" evidence="1">
    <location>
        <begin position="238"/>
        <end position="259"/>
    </location>
</feature>
<accession>A0ABT2H5B2</accession>
<organism evidence="2 3">
    <name type="scientific">Herbiconiux daphne</name>
    <dbReference type="NCBI Taxonomy" id="2970914"/>
    <lineage>
        <taxon>Bacteria</taxon>
        <taxon>Bacillati</taxon>
        <taxon>Actinomycetota</taxon>
        <taxon>Actinomycetes</taxon>
        <taxon>Micrococcales</taxon>
        <taxon>Microbacteriaceae</taxon>
        <taxon>Herbiconiux</taxon>
    </lineage>
</organism>
<keyword evidence="1" id="KW-1133">Transmembrane helix</keyword>
<comment type="caution">
    <text evidence="2">The sequence shown here is derived from an EMBL/GenBank/DDBJ whole genome shotgun (WGS) entry which is preliminary data.</text>
</comment>
<dbReference type="Pfam" id="PF06772">
    <property type="entry name" value="LtrA"/>
    <property type="match status" value="1"/>
</dbReference>
<sequence length="405" mass="43359">MTANTRSRARGFLRGEGAEAERVTYVELFFDLVFAFAITQISGVLGDEPTLLSVLEGVIVTFAVWWIWVYTAWATNWLDPGRRRVLWLLFALTAVGLVISEAIPAAFTTRAAVFAVAYLGYGVIRTLGVIAGTRRDAPEIAGGQARILVWTAVAGVFWIGGVVAESPWVRLGAWAVAIAIEYAGPWALFWIPGRGRSSWSAWRIRAGHFSERAALFIIIVLGESILVVGRGLTTHELSAPVVAAAVAAFVDAVAMWFLYFAHGQDRGRHYFAGRSSPGAVARVSYTYLHVVLVLGLVLSTHGSELALEHPDAAADLVAQALVFGGTALYLAGLVTFKMSIGVRPSWIPAHVAGVGALAALFALGAARAVEPSRLESALLATGVLVLVVVLDEVLWRRRARADAAG</sequence>
<feature type="transmembrane region" description="Helical" evidence="1">
    <location>
        <begin position="51"/>
        <end position="73"/>
    </location>
</feature>
<evidence type="ECO:0000256" key="1">
    <source>
        <dbReference type="SAM" id="Phobius"/>
    </source>
</evidence>
<name>A0ABT2H5B2_9MICO</name>
<feature type="transmembrane region" description="Helical" evidence="1">
    <location>
        <begin position="145"/>
        <end position="165"/>
    </location>
</feature>
<feature type="transmembrane region" description="Helical" evidence="1">
    <location>
        <begin position="171"/>
        <end position="192"/>
    </location>
</feature>
<evidence type="ECO:0000313" key="3">
    <source>
        <dbReference type="Proteomes" id="UP001165586"/>
    </source>
</evidence>
<dbReference type="InterPro" id="IPR010640">
    <property type="entry name" value="Low_temperature_requirement_A"/>
</dbReference>
<keyword evidence="3" id="KW-1185">Reference proteome</keyword>
<dbReference type="Proteomes" id="UP001165586">
    <property type="component" value="Unassembled WGS sequence"/>
</dbReference>
<feature type="transmembrane region" description="Helical" evidence="1">
    <location>
        <begin position="113"/>
        <end position="133"/>
    </location>
</feature>